<reference evidence="3 4" key="1">
    <citation type="journal article" date="2016" name="Mol. Biol. Evol.">
        <title>Comparative Genomics of Early-Diverging Mushroom-Forming Fungi Provides Insights into the Origins of Lignocellulose Decay Capabilities.</title>
        <authorList>
            <person name="Nagy L.G."/>
            <person name="Riley R."/>
            <person name="Tritt A."/>
            <person name="Adam C."/>
            <person name="Daum C."/>
            <person name="Floudas D."/>
            <person name="Sun H."/>
            <person name="Yadav J.S."/>
            <person name="Pangilinan J."/>
            <person name="Larsson K.H."/>
            <person name="Matsuura K."/>
            <person name="Barry K."/>
            <person name="Labutti K."/>
            <person name="Kuo R."/>
            <person name="Ohm R.A."/>
            <person name="Bhattacharya S.S."/>
            <person name="Shirouzu T."/>
            <person name="Yoshinaga Y."/>
            <person name="Martin F.M."/>
            <person name="Grigoriev I.V."/>
            <person name="Hibbett D.S."/>
        </authorList>
    </citation>
    <scope>NUCLEOTIDE SEQUENCE [LARGE SCALE GENOMIC DNA]</scope>
    <source>
        <strain evidence="3 4">HHB12029</strain>
    </source>
</reference>
<dbReference type="PANTHER" id="PTHR13452:SF10">
    <property type="entry name" value="THUMP DOMAIN-CONTAINING PROTEIN 1"/>
    <property type="match status" value="1"/>
</dbReference>
<dbReference type="Proteomes" id="UP000077266">
    <property type="component" value="Unassembled WGS sequence"/>
</dbReference>
<dbReference type="SUPFAM" id="SSF143437">
    <property type="entry name" value="THUMP domain-like"/>
    <property type="match status" value="1"/>
</dbReference>
<keyword evidence="1" id="KW-0694">RNA-binding</keyword>
<dbReference type="FunCoup" id="A0A165GJA6">
    <property type="interactions" value="689"/>
</dbReference>
<organism evidence="3 4">
    <name type="scientific">Exidia glandulosa HHB12029</name>
    <dbReference type="NCBI Taxonomy" id="1314781"/>
    <lineage>
        <taxon>Eukaryota</taxon>
        <taxon>Fungi</taxon>
        <taxon>Dikarya</taxon>
        <taxon>Basidiomycota</taxon>
        <taxon>Agaricomycotina</taxon>
        <taxon>Agaricomycetes</taxon>
        <taxon>Auriculariales</taxon>
        <taxon>Exidiaceae</taxon>
        <taxon>Exidia</taxon>
    </lineage>
</organism>
<evidence type="ECO:0000313" key="4">
    <source>
        <dbReference type="Proteomes" id="UP000077266"/>
    </source>
</evidence>
<sequence length="259" mass="28991">MPPKRKRETIPFNPHTVNGPGVWVTFVRGRDHQAASELIDLFDEASLAAELWPPEAVADDANAEATASGGIDDELAAELAELKAESKQKRKLVKDRRFNAVLTDVECVFFLLCKTPVDPLKLVLAYFERVEKTKVTKLRYVQRLIPIQHVCPANLEHVAAQARKIVELHLPSPTTYRVEAHIRSHGNLQKEEVMQAIVGAIPKDGTRTVDFKDPAYTLFCTVFKSVSMMASVPDMGRWSKYNPNTIATKDTAAEKNEKE</sequence>
<dbReference type="SMART" id="SM00981">
    <property type="entry name" value="THUMP"/>
    <property type="match status" value="1"/>
</dbReference>
<dbReference type="GO" id="GO:0003723">
    <property type="term" value="F:RNA binding"/>
    <property type="evidence" value="ECO:0007669"/>
    <property type="project" value="UniProtKB-UniRule"/>
</dbReference>
<dbReference type="GO" id="GO:0006400">
    <property type="term" value="P:tRNA modification"/>
    <property type="evidence" value="ECO:0007669"/>
    <property type="project" value="InterPro"/>
</dbReference>
<dbReference type="InterPro" id="IPR004114">
    <property type="entry name" value="THUMP_dom"/>
</dbReference>
<dbReference type="Pfam" id="PF02926">
    <property type="entry name" value="THUMP"/>
    <property type="match status" value="1"/>
</dbReference>
<proteinExistence type="predicted"/>
<dbReference type="Gene3D" id="3.30.2300.10">
    <property type="entry name" value="THUMP superfamily"/>
    <property type="match status" value="1"/>
</dbReference>
<dbReference type="STRING" id="1314781.A0A165GJA6"/>
<gene>
    <name evidence="3" type="ORF">EXIGLDRAFT_770660</name>
</gene>
<dbReference type="PANTHER" id="PTHR13452">
    <property type="entry name" value="THUMP DOMAIN CONTAINING PROTEIN 1-RELATED"/>
    <property type="match status" value="1"/>
</dbReference>
<evidence type="ECO:0000259" key="2">
    <source>
        <dbReference type="PROSITE" id="PS51165"/>
    </source>
</evidence>
<dbReference type="CDD" id="cd11717">
    <property type="entry name" value="THUMP_THUMPD1_like"/>
    <property type="match status" value="1"/>
</dbReference>
<dbReference type="InterPro" id="IPR040183">
    <property type="entry name" value="THUMPD1-like"/>
</dbReference>
<name>A0A165GJA6_EXIGL</name>
<keyword evidence="4" id="KW-1185">Reference proteome</keyword>
<evidence type="ECO:0000256" key="1">
    <source>
        <dbReference type="PROSITE-ProRule" id="PRU00529"/>
    </source>
</evidence>
<dbReference type="AlphaFoldDB" id="A0A165GJA6"/>
<accession>A0A165GJA6</accession>
<protein>
    <recommendedName>
        <fullName evidence="2">THUMP domain-containing protein</fullName>
    </recommendedName>
</protein>
<dbReference type="InParanoid" id="A0A165GJA6"/>
<dbReference type="EMBL" id="KV426045">
    <property type="protein sequence ID" value="KZV90606.1"/>
    <property type="molecule type" value="Genomic_DNA"/>
</dbReference>
<feature type="domain" description="THUMP" evidence="2">
    <location>
        <begin position="129"/>
        <end position="233"/>
    </location>
</feature>
<evidence type="ECO:0000313" key="3">
    <source>
        <dbReference type="EMBL" id="KZV90606.1"/>
    </source>
</evidence>
<dbReference type="PROSITE" id="PS51165">
    <property type="entry name" value="THUMP"/>
    <property type="match status" value="1"/>
</dbReference>
<dbReference type="OrthoDB" id="367221at2759"/>